<keyword evidence="5" id="KW-0539">Nucleus</keyword>
<organism evidence="8 9">
    <name type="scientific">Physcomitrium patens</name>
    <name type="common">Spreading-leaved earth moss</name>
    <name type="synonym">Physcomitrella patens</name>
    <dbReference type="NCBI Taxonomy" id="3218"/>
    <lineage>
        <taxon>Eukaryota</taxon>
        <taxon>Viridiplantae</taxon>
        <taxon>Streptophyta</taxon>
        <taxon>Embryophyta</taxon>
        <taxon>Bryophyta</taxon>
        <taxon>Bryophytina</taxon>
        <taxon>Bryopsida</taxon>
        <taxon>Funariidae</taxon>
        <taxon>Funariales</taxon>
        <taxon>Funariaceae</taxon>
        <taxon>Physcomitrium</taxon>
    </lineage>
</organism>
<evidence type="ECO:0000256" key="5">
    <source>
        <dbReference type="ARBA" id="ARBA00023242"/>
    </source>
</evidence>
<feature type="region of interest" description="Disordered" evidence="6">
    <location>
        <begin position="1"/>
        <end position="35"/>
    </location>
</feature>
<dbReference type="SMART" id="SM01281">
    <property type="entry name" value="Med12"/>
    <property type="match status" value="1"/>
</dbReference>
<dbReference type="GO" id="GO:0006357">
    <property type="term" value="P:regulation of transcription by RNA polymerase II"/>
    <property type="evidence" value="ECO:0007669"/>
    <property type="project" value="InterPro"/>
</dbReference>
<evidence type="ECO:0000259" key="7">
    <source>
        <dbReference type="SMART" id="SM01281"/>
    </source>
</evidence>
<name>A0A7I4CL59_PHYPA</name>
<dbReference type="InterPro" id="IPR019035">
    <property type="entry name" value="Mediator_Med12"/>
</dbReference>
<reference evidence="8" key="3">
    <citation type="submission" date="2020-12" db="UniProtKB">
        <authorList>
            <consortium name="EnsemblPlants"/>
        </authorList>
    </citation>
    <scope>IDENTIFICATION</scope>
</reference>
<evidence type="ECO:0000256" key="3">
    <source>
        <dbReference type="ARBA" id="ARBA00023015"/>
    </source>
</evidence>
<feature type="domain" description="Mediator complex subunit Med12" evidence="7">
    <location>
        <begin position="159"/>
        <end position="220"/>
    </location>
</feature>
<comment type="subcellular location">
    <subcellularLocation>
        <location evidence="1">Nucleus</location>
    </subcellularLocation>
</comment>
<dbReference type="PANTHER" id="PTHR46567:SF1">
    <property type="entry name" value="MEDIATOR OF RNA POLYMERASE II TRANSCRIPTION SUBUNIT 12"/>
    <property type="match status" value="1"/>
</dbReference>
<feature type="compositionally biased region" description="Low complexity" evidence="6">
    <location>
        <begin position="1"/>
        <end position="10"/>
    </location>
</feature>
<feature type="compositionally biased region" description="Polar residues" evidence="6">
    <location>
        <begin position="1925"/>
        <end position="1934"/>
    </location>
</feature>
<dbReference type="GO" id="GO:0016592">
    <property type="term" value="C:mediator complex"/>
    <property type="evidence" value="ECO:0007669"/>
    <property type="project" value="InterPro"/>
</dbReference>
<evidence type="ECO:0000256" key="4">
    <source>
        <dbReference type="ARBA" id="ARBA00023163"/>
    </source>
</evidence>
<evidence type="ECO:0000256" key="1">
    <source>
        <dbReference type="ARBA" id="ARBA00004123"/>
    </source>
</evidence>
<dbReference type="GO" id="GO:0003712">
    <property type="term" value="F:transcription coregulator activity"/>
    <property type="evidence" value="ECO:0007669"/>
    <property type="project" value="InterPro"/>
</dbReference>
<feature type="compositionally biased region" description="Basic and acidic residues" evidence="6">
    <location>
        <begin position="797"/>
        <end position="816"/>
    </location>
</feature>
<feature type="compositionally biased region" description="Low complexity" evidence="6">
    <location>
        <begin position="1942"/>
        <end position="1959"/>
    </location>
</feature>
<feature type="compositionally biased region" description="Basic and acidic residues" evidence="6">
    <location>
        <begin position="1853"/>
        <end position="1863"/>
    </location>
</feature>
<feature type="region of interest" description="Disordered" evidence="6">
    <location>
        <begin position="794"/>
        <end position="818"/>
    </location>
</feature>
<protein>
    <recommendedName>
        <fullName evidence="7">Mediator complex subunit Med12 domain-containing protein</fullName>
    </recommendedName>
</protein>
<dbReference type="PANTHER" id="PTHR46567">
    <property type="entry name" value="MEDIATOR OF RNA POLYMERASE II TRANSCRIPTION SUBUNIT 12"/>
    <property type="match status" value="1"/>
</dbReference>
<sequence length="2015" mass="222150">MHRYPAAAGGSSSGGPGGGGPPPARSSDPSFQNSSNFTFASRRAVPLQPYKLRCEREPLSARLGPPDFYPPTPNCAEEILNRDTTVNGYKELIAGVEENRESSLSLTDSDALWAKPNVNRYKESIRKRLRELSIALIRKRKAGQVYGVPLSGNLLAKSGVFPEHRTCGEDFRKKWIEDLSQRKRLRALAEHVPHGYQRRTIFEALIKHDVPLLRATWFIKIIYLNQVKPMSIGMSAGGPDKSQSKRVELWTKNVLEYTQSLLDDLCQTGGASGSHSQILSVRGDSVENEPDLLAKWRYIVGLAQWHYTEGLLNRTQVVDWALKQLQEKESVEALELLLPILLELVDGISMSQTHSRMLVELCLQWLRKLYPLGHVPSIGDNSRNNRVADTLVKLLQYLVLVIPDTFVALDCFPLPQCVSLGGSESSAIESSSNDLGRVNSVVEDRSIMYAKGKRKTYSEVGVVESVDLIQKRTASLASAVSPTLLRNNEGKIVQALDKALEKGDIAGAYRSVYDDEFCSSDNLPADWRADVTSRTAFNLSGPVNPSELYPVRFLCEWAVCDFRDCRGIVSKTIRKQSACRDMSRVYVAVSVLRMRLAEMDSKIGPHSPDTRLPEHFDSCDPLSRGGLPVHVRNRKSKKGQAVHAPMDHSVEFSSGNFSALHNHSHNSIAIHDLIYAWLDQHELWQGDSSDRLPLLLSELVREGLFSPEAYVRQLLCNGVLDRQSTATEVARASRHRHVLQQLPFPGGLIGDAVSNIDSRQSVAFRMYRIERRLALDGLGIRRHEQHIQGTGATGSIVRREGSKGSESRPSVHEFRDRKKRQKRNFMIAELKQLIAINLQLPEYSFRMVAKQLEMKVGVGSRGSKRFSYNNMGTRDATPGCEECSRAKRQKTAEGKEWIATGSMTPLEDEDENWWFKKGPQKVVENPIKLEPPVKVAPKQTTRGRPKPVRKTQSLAQMATNRLDSNLGASTTHVLEPKISCPIHHSSLEGGTAAQLKTSHYSKMTGDLRAIGEAMKRLRVVENQMIVSWLDSQLRSILTNQGITSPSLQGDRRLANGGVSNTDSADPGTWRLGEEQFSIIVYIMDVGNDLHTLMQLLLWLLPISGTISSPSVIHVNHGIPAYVGSRDGSSCAVGETALLSCLQRYEGVLASMDMLPQALSAVVQRAANVMAAVPGGRAGCSALLCYVRDLLRKYGSLANVQAWEKSWKASCDQRLRAELEALKGDTEGGFGLVSSMGDDRDDPVPPRLTGRLVRYGNAMKEIIQRSADAITQIIINKERDVGGEPVEDVLRHGHTLLVGVMNIIKQNSGGVSQNDVALLANAVSTIVNHAGQSVANVLENLGYNAPGETTATALSALQAGRRTLQFYVYCLHLLKGAVDDRTFRMLEVAIANEANTIVQAGVGHFPGRAPRSQFHLSPETPDTNSTLASDPGGTLGRPTMAASAVLALVTGLVVNGVTTLERMVSVLRVKDGLENMYLQKSGSLNSNGKVSSMGGNAKTESVPEAHIHWFRVLIGDCRTVLEGLVADLLGEPAVLGLARLQRSLALVTVFPPAYAIFSVALRRQQTIFVNNMSREEAIIQAVTVAGNDVVAHEPFRDVCLRDTTSLYRCLSGDSGDSKYAAMLDVQGFELYKKVSAMVPLRARLFLHALLDRKMPEDDTRSQNRSHTSNGPGQIEQVVQVLDELQAATFHWQWIELRLLLNEQVILEKLKIHPQNAREAVLAAMQGPERQQLDECEKTFTEILLTRLLVRPDAAALYSEVVHLLGKALEDYLILHVKWVLENNDMLLGRKSLRQLLDNIAAKSVPVRARQVRALNWQPPRPLHRDSEEAAEKKQWSLQGGAASPEEGELEDERMDWQKSDEKPSRQSSGTLSGLTCKPFATEKALADLVLPCLARSSMDNRNGFAHELVKEMNNLEQHISNLTRNSGRTIASTSPGGDGILGSKGSSVRRGGRSGMDVGSPGLGRRFTGPVPEAVPVSPAALQTSVWLRLQFLLPLLPIILAERSDRGHNLCVIDT</sequence>
<keyword evidence="3" id="KW-0805">Transcription regulation</keyword>
<evidence type="ECO:0000256" key="2">
    <source>
        <dbReference type="ARBA" id="ARBA00010289"/>
    </source>
</evidence>
<feature type="region of interest" description="Disordered" evidence="6">
    <location>
        <begin position="1925"/>
        <end position="1963"/>
    </location>
</feature>
<comment type="similarity">
    <text evidence="2">Belongs to the Mediator complex subunit 12 family.</text>
</comment>
<keyword evidence="4" id="KW-0804">Transcription</keyword>
<gene>
    <name evidence="8" type="primary">LOC112276852</name>
</gene>
<dbReference type="Pfam" id="PF09497">
    <property type="entry name" value="Med12"/>
    <property type="match status" value="1"/>
</dbReference>
<accession>A0A7I4CL59</accession>
<feature type="compositionally biased region" description="Basic and acidic residues" evidence="6">
    <location>
        <begin position="1821"/>
        <end position="1833"/>
    </location>
</feature>
<dbReference type="Proteomes" id="UP000006727">
    <property type="component" value="Chromosome 24"/>
</dbReference>
<proteinExistence type="inferred from homology"/>
<dbReference type="EnsemblPlants" id="Pp3c24_11620V3.4">
    <property type="protein sequence ID" value="Pp3c24_11620V3.4"/>
    <property type="gene ID" value="Pp3c24_11620"/>
</dbReference>
<reference evidence="8 9" key="1">
    <citation type="journal article" date="2008" name="Science">
        <title>The Physcomitrella genome reveals evolutionary insights into the conquest of land by plants.</title>
        <authorList>
            <person name="Rensing S."/>
            <person name="Lang D."/>
            <person name="Zimmer A."/>
            <person name="Terry A."/>
            <person name="Salamov A."/>
            <person name="Shapiro H."/>
            <person name="Nishiyama T."/>
            <person name="Perroud P.-F."/>
            <person name="Lindquist E."/>
            <person name="Kamisugi Y."/>
            <person name="Tanahashi T."/>
            <person name="Sakakibara K."/>
            <person name="Fujita T."/>
            <person name="Oishi K."/>
            <person name="Shin-I T."/>
            <person name="Kuroki Y."/>
            <person name="Toyoda A."/>
            <person name="Suzuki Y."/>
            <person name="Hashimoto A."/>
            <person name="Yamaguchi K."/>
            <person name="Sugano A."/>
            <person name="Kohara Y."/>
            <person name="Fujiyama A."/>
            <person name="Anterola A."/>
            <person name="Aoki S."/>
            <person name="Ashton N."/>
            <person name="Barbazuk W.B."/>
            <person name="Barker E."/>
            <person name="Bennetzen J."/>
            <person name="Bezanilla M."/>
            <person name="Blankenship R."/>
            <person name="Cho S.H."/>
            <person name="Dutcher S."/>
            <person name="Estelle M."/>
            <person name="Fawcett J.A."/>
            <person name="Gundlach H."/>
            <person name="Hanada K."/>
            <person name="Heyl A."/>
            <person name="Hicks K.A."/>
            <person name="Hugh J."/>
            <person name="Lohr M."/>
            <person name="Mayer K."/>
            <person name="Melkozernov A."/>
            <person name="Murata T."/>
            <person name="Nelson D."/>
            <person name="Pils B."/>
            <person name="Prigge M."/>
            <person name="Reiss B."/>
            <person name="Renner T."/>
            <person name="Rombauts S."/>
            <person name="Rushton P."/>
            <person name="Sanderfoot A."/>
            <person name="Schween G."/>
            <person name="Shiu S.-H."/>
            <person name="Stueber K."/>
            <person name="Theodoulou F.L."/>
            <person name="Tu H."/>
            <person name="Van de Peer Y."/>
            <person name="Verrier P.J."/>
            <person name="Waters E."/>
            <person name="Wood A."/>
            <person name="Yang L."/>
            <person name="Cove D."/>
            <person name="Cuming A."/>
            <person name="Hasebe M."/>
            <person name="Lucas S."/>
            <person name="Mishler D.B."/>
            <person name="Reski R."/>
            <person name="Grigoriev I."/>
            <person name="Quatrano R.S."/>
            <person name="Boore J.L."/>
        </authorList>
    </citation>
    <scope>NUCLEOTIDE SEQUENCE [LARGE SCALE GENOMIC DNA]</scope>
    <source>
        <strain evidence="8 9">cv. Gransden 2004</strain>
    </source>
</reference>
<evidence type="ECO:0000256" key="6">
    <source>
        <dbReference type="SAM" id="MobiDB-lite"/>
    </source>
</evidence>
<dbReference type="Gramene" id="Pp3c24_11620V3.4">
    <property type="protein sequence ID" value="Pp3c24_11620V3.4"/>
    <property type="gene ID" value="Pp3c24_11620"/>
</dbReference>
<evidence type="ECO:0000313" key="8">
    <source>
        <dbReference type="EnsemblPlants" id="Pp3c24_11620V3.4"/>
    </source>
</evidence>
<feature type="region of interest" description="Disordered" evidence="6">
    <location>
        <begin position="1814"/>
        <end position="1873"/>
    </location>
</feature>
<evidence type="ECO:0000313" key="9">
    <source>
        <dbReference type="Proteomes" id="UP000006727"/>
    </source>
</evidence>
<dbReference type="EMBL" id="ABEU02000024">
    <property type="status" value="NOT_ANNOTATED_CDS"/>
    <property type="molecule type" value="Genomic_DNA"/>
</dbReference>
<keyword evidence="9" id="KW-1185">Reference proteome</keyword>
<reference evidence="8 9" key="2">
    <citation type="journal article" date="2018" name="Plant J.">
        <title>The Physcomitrella patens chromosome-scale assembly reveals moss genome structure and evolution.</title>
        <authorList>
            <person name="Lang D."/>
            <person name="Ullrich K.K."/>
            <person name="Murat F."/>
            <person name="Fuchs J."/>
            <person name="Jenkins J."/>
            <person name="Haas F.B."/>
            <person name="Piednoel M."/>
            <person name="Gundlach H."/>
            <person name="Van Bel M."/>
            <person name="Meyberg R."/>
            <person name="Vives C."/>
            <person name="Morata J."/>
            <person name="Symeonidi A."/>
            <person name="Hiss M."/>
            <person name="Muchero W."/>
            <person name="Kamisugi Y."/>
            <person name="Saleh O."/>
            <person name="Blanc G."/>
            <person name="Decker E.L."/>
            <person name="van Gessel N."/>
            <person name="Grimwood J."/>
            <person name="Hayes R.D."/>
            <person name="Graham S.W."/>
            <person name="Gunter L.E."/>
            <person name="McDaniel S.F."/>
            <person name="Hoernstein S.N.W."/>
            <person name="Larsson A."/>
            <person name="Li F.W."/>
            <person name="Perroud P.F."/>
            <person name="Phillips J."/>
            <person name="Ranjan P."/>
            <person name="Rokshar D.S."/>
            <person name="Rothfels C.J."/>
            <person name="Schneider L."/>
            <person name="Shu S."/>
            <person name="Stevenson D.W."/>
            <person name="Thummler F."/>
            <person name="Tillich M."/>
            <person name="Villarreal Aguilar J.C."/>
            <person name="Widiez T."/>
            <person name="Wong G.K."/>
            <person name="Wymore A."/>
            <person name="Zhang Y."/>
            <person name="Zimmer A.D."/>
            <person name="Quatrano R.S."/>
            <person name="Mayer K.F.X."/>
            <person name="Goodstein D."/>
            <person name="Casacuberta J.M."/>
            <person name="Vandepoele K."/>
            <person name="Reski R."/>
            <person name="Cuming A.C."/>
            <person name="Tuskan G.A."/>
            <person name="Maumus F."/>
            <person name="Salse J."/>
            <person name="Schmutz J."/>
            <person name="Rensing S.A."/>
        </authorList>
    </citation>
    <scope>NUCLEOTIDE SEQUENCE [LARGE SCALE GENOMIC DNA]</scope>
    <source>
        <strain evidence="8 9">cv. Gransden 2004</strain>
    </source>
</reference>